<proteinExistence type="inferred from homology"/>
<keyword evidence="2" id="KW-0560">Oxidoreductase</keyword>
<dbReference type="PROSITE" id="PS00061">
    <property type="entry name" value="ADH_SHORT"/>
    <property type="match status" value="1"/>
</dbReference>
<gene>
    <name evidence="3" type="ORF">BSK71_02830</name>
</gene>
<dbReference type="OrthoDB" id="5898578at2"/>
<dbReference type="FunFam" id="3.40.50.720:FF:000084">
    <property type="entry name" value="Short-chain dehydrogenase reductase"/>
    <property type="match status" value="1"/>
</dbReference>
<dbReference type="SUPFAM" id="SSF51735">
    <property type="entry name" value="NAD(P)-binding Rossmann-fold domains"/>
    <property type="match status" value="1"/>
</dbReference>
<dbReference type="Gene3D" id="3.40.50.720">
    <property type="entry name" value="NAD(P)-binding Rossmann-like Domain"/>
    <property type="match status" value="1"/>
</dbReference>
<sequence>MESHSRLKGKTALITGSARGIGKAIAERFAAEGATLIGIHDVEYSDAAEETAERVRQLGTQAVVIPADFASNPKQGSRRLWAQFSQVLSETGSGLDILVNNAGISPLATIADTSDELYDKIMAVNVTAPFFLIQAAGAEMRSGGSIINISSARTRIAASNRVAYAASKGAINVLTLSLAPEYGARDITVNAIAPGVIDTEMVKEMLSDTHVRERAERYSVFSRLGQPNDIAAMAVFLASIEGRWVTGQVLDVSGGSCL</sequence>
<dbReference type="PANTHER" id="PTHR43639:SF1">
    <property type="entry name" value="SHORT-CHAIN DEHYDROGENASE_REDUCTASE FAMILY PROTEIN"/>
    <property type="match status" value="1"/>
</dbReference>
<organism evidence="3 4">
    <name type="scientific">Pectobacterium actinidiae</name>
    <dbReference type="NCBI Taxonomy" id="1507808"/>
    <lineage>
        <taxon>Bacteria</taxon>
        <taxon>Pseudomonadati</taxon>
        <taxon>Pseudomonadota</taxon>
        <taxon>Gammaproteobacteria</taxon>
        <taxon>Enterobacterales</taxon>
        <taxon>Pectobacteriaceae</taxon>
        <taxon>Pectobacterium</taxon>
    </lineage>
</organism>
<dbReference type="Pfam" id="PF13561">
    <property type="entry name" value="adh_short_C2"/>
    <property type="match status" value="1"/>
</dbReference>
<dbReference type="EMBL" id="MPUJ01000001">
    <property type="protein sequence ID" value="ONK09183.1"/>
    <property type="molecule type" value="Genomic_DNA"/>
</dbReference>
<dbReference type="RefSeq" id="WP_039354511.1">
    <property type="nucleotide sequence ID" value="NZ_CP097896.1"/>
</dbReference>
<dbReference type="AlphaFoldDB" id="A0A1V2R9R2"/>
<accession>A0A1V2R9R2</accession>
<dbReference type="PRINTS" id="PR00081">
    <property type="entry name" value="GDHRDH"/>
</dbReference>
<reference evidence="4" key="1">
    <citation type="submission" date="2016-11" db="EMBL/GenBank/DDBJ databases">
        <authorList>
            <person name="Panda P."/>
            <person name="Visnovsky S."/>
            <person name="Pitman A."/>
        </authorList>
    </citation>
    <scope>NUCLEOTIDE SEQUENCE [LARGE SCALE GENOMIC DNA]</scope>
    <source>
        <strain evidence="4">ICMP 9972</strain>
    </source>
</reference>
<dbReference type="Proteomes" id="UP000189286">
    <property type="component" value="Unassembled WGS sequence"/>
</dbReference>
<name>A0A1V2R9R2_9GAMM</name>
<dbReference type="InterPro" id="IPR036291">
    <property type="entry name" value="NAD(P)-bd_dom_sf"/>
</dbReference>
<dbReference type="InterPro" id="IPR020904">
    <property type="entry name" value="Sc_DH/Rdtase_CS"/>
</dbReference>
<dbReference type="PRINTS" id="PR00080">
    <property type="entry name" value="SDRFAMILY"/>
</dbReference>
<comment type="caution">
    <text evidence="3">The sequence shown here is derived from an EMBL/GenBank/DDBJ whole genome shotgun (WGS) entry which is preliminary data.</text>
</comment>
<evidence type="ECO:0000313" key="3">
    <source>
        <dbReference type="EMBL" id="ONK09183.1"/>
    </source>
</evidence>
<evidence type="ECO:0000256" key="1">
    <source>
        <dbReference type="ARBA" id="ARBA00006484"/>
    </source>
</evidence>
<dbReference type="PANTHER" id="PTHR43639">
    <property type="entry name" value="OXIDOREDUCTASE, SHORT-CHAIN DEHYDROGENASE/REDUCTASE FAMILY (AFU_ORTHOLOGUE AFUA_5G02870)"/>
    <property type="match status" value="1"/>
</dbReference>
<dbReference type="GO" id="GO:0016491">
    <property type="term" value="F:oxidoreductase activity"/>
    <property type="evidence" value="ECO:0007669"/>
    <property type="project" value="UniProtKB-KW"/>
</dbReference>
<comment type="similarity">
    <text evidence="1">Belongs to the short-chain dehydrogenases/reductases (SDR) family.</text>
</comment>
<evidence type="ECO:0000256" key="2">
    <source>
        <dbReference type="ARBA" id="ARBA00023002"/>
    </source>
</evidence>
<evidence type="ECO:0000313" key="4">
    <source>
        <dbReference type="Proteomes" id="UP000189286"/>
    </source>
</evidence>
<protein>
    <submittedName>
        <fullName evidence="3">SDR family oxidoreductase</fullName>
    </submittedName>
</protein>
<dbReference type="InterPro" id="IPR002347">
    <property type="entry name" value="SDR_fam"/>
</dbReference>